<feature type="transmembrane region" description="Helical" evidence="1">
    <location>
        <begin position="7"/>
        <end position="24"/>
    </location>
</feature>
<proteinExistence type="predicted"/>
<dbReference type="RefSeq" id="WP_120274941.1">
    <property type="nucleotide sequence ID" value="NZ_RAPN01000003.1"/>
</dbReference>
<keyword evidence="1" id="KW-0472">Membrane</keyword>
<feature type="transmembrane region" description="Helical" evidence="1">
    <location>
        <begin position="109"/>
        <end position="126"/>
    </location>
</feature>
<dbReference type="OrthoDB" id="9807602at2"/>
<dbReference type="PANTHER" id="PTHR16214:SF3">
    <property type="entry name" value="TRANSMEMBRANE PROTEIN 260"/>
    <property type="match status" value="1"/>
</dbReference>
<reference evidence="2 3" key="1">
    <citation type="submission" date="2018-09" db="EMBL/GenBank/DDBJ databases">
        <title>Genomic Encyclopedia of Archaeal and Bacterial Type Strains, Phase II (KMG-II): from individual species to whole genera.</title>
        <authorList>
            <person name="Goeker M."/>
        </authorList>
    </citation>
    <scope>NUCLEOTIDE SEQUENCE [LARGE SCALE GENOMIC DNA]</scope>
    <source>
        <strain evidence="2 3">DSM 27148</strain>
    </source>
</reference>
<feature type="transmembrane region" description="Helical" evidence="1">
    <location>
        <begin position="254"/>
        <end position="272"/>
    </location>
</feature>
<feature type="transmembrane region" description="Helical" evidence="1">
    <location>
        <begin position="548"/>
        <end position="572"/>
    </location>
</feature>
<dbReference type="Pfam" id="PF11028">
    <property type="entry name" value="TMEM260-like"/>
    <property type="match status" value="1"/>
</dbReference>
<feature type="transmembrane region" description="Helical" evidence="1">
    <location>
        <begin position="209"/>
        <end position="228"/>
    </location>
</feature>
<keyword evidence="1" id="KW-1133">Transmembrane helix</keyword>
<comment type="caution">
    <text evidence="2">The sequence shown here is derived from an EMBL/GenBank/DDBJ whole genome shotgun (WGS) entry which is preliminary data.</text>
</comment>
<accession>A0A419VXJ6</accession>
<feature type="transmembrane region" description="Helical" evidence="1">
    <location>
        <begin position="518"/>
        <end position="536"/>
    </location>
</feature>
<organism evidence="2 3">
    <name type="scientific">Mangrovibacterium diazotrophicum</name>
    <dbReference type="NCBI Taxonomy" id="1261403"/>
    <lineage>
        <taxon>Bacteria</taxon>
        <taxon>Pseudomonadati</taxon>
        <taxon>Bacteroidota</taxon>
        <taxon>Bacteroidia</taxon>
        <taxon>Marinilabiliales</taxon>
        <taxon>Prolixibacteraceae</taxon>
        <taxon>Mangrovibacterium</taxon>
    </lineage>
</organism>
<feature type="transmembrane region" description="Helical" evidence="1">
    <location>
        <begin position="279"/>
        <end position="302"/>
    </location>
</feature>
<feature type="transmembrane region" description="Helical" evidence="1">
    <location>
        <begin position="76"/>
        <end position="97"/>
    </location>
</feature>
<feature type="transmembrane region" description="Helical" evidence="1">
    <location>
        <begin position="494"/>
        <end position="511"/>
    </location>
</feature>
<feature type="transmembrane region" description="Helical" evidence="1">
    <location>
        <begin position="138"/>
        <end position="156"/>
    </location>
</feature>
<evidence type="ECO:0000313" key="3">
    <source>
        <dbReference type="Proteomes" id="UP000283387"/>
    </source>
</evidence>
<dbReference type="AlphaFoldDB" id="A0A419VXJ6"/>
<dbReference type="PANTHER" id="PTHR16214">
    <property type="entry name" value="TRANSMEMBRANE PROTEIN 260"/>
    <property type="match status" value="1"/>
</dbReference>
<keyword evidence="3" id="KW-1185">Reference proteome</keyword>
<dbReference type="InterPro" id="IPR052724">
    <property type="entry name" value="GT117_domain-containing"/>
</dbReference>
<gene>
    <name evidence="2" type="ORF">BC643_3934</name>
</gene>
<feature type="transmembrane region" description="Helical" evidence="1">
    <location>
        <begin position="579"/>
        <end position="599"/>
    </location>
</feature>
<dbReference type="EMBL" id="RAPN01000003">
    <property type="protein sequence ID" value="RKD87926.1"/>
    <property type="molecule type" value="Genomic_DNA"/>
</dbReference>
<sequence length="991" mass="113916">MTFRKKNCLWGWLIFAIALVVYVITLEPTMSLWDCGEFLVAATKLEIPHAPGAPLFMLIGRIFSLLSFGNPERQAVMVNLVSALSSAGTVMLLFWTSVWLMRKIVPEKIGLVWLASAVGALAYAFTDSFWFSAVEAEVYAMSSLFTALVLWAATRWEEEADDPNASRWILLIFFLTGLSIGVHLLNLLVIPSVALIVYFKKYRFSWPGLFLALGGSLALILLLMKVYIPGLFSLAGPFELIAVNTFHLPFNSGFYFYLFVLVAVFTAALFYAHRRAGNLFTQVILSLLFLTLGYTSYFTVFIRSAANPPVDQGNPETTFELINYLNRENYGTRPILYGENYASVPRGYHDRTSYVTEGDHYVPVKLNPKVDYVPETVGFFPRMSSKDEGHKQAYNSWVDLKGKKVFYRDEQGQRQQTVIPTFGENLQFFLRYQFGHMYWRYFMWNFVGKQDDVQGFGGSLHGNWESGISFVDQARLGPQENLPEELKNNKGRNHYFFLPFLLGVIGLVFHFKRERKSFWPMALLFAIMSLGLVVYLNEVPQTPRERDYVYVASFYVFALWMGVGALAELVWLQRRLKSPLAIGIGGLLLLAAGPGILLAQNYDDHDRSGRYTARDLARNYLESCEPNAILFTHADNDTYPLWYCQEVEGIRRDVRVVVMPYLSAGWYLRQVNRKIYDNPGLKLTVPLAKYETGDVDYLPVVSRISKKAGWKEVLNFVADDSTQTKVELQDGEQVDYIPLTRITLPVGDTQIPLQLDRKYIVRNELAFWDVIASNVSERPIYFTSWVDPRDFGLKDYLRFDGMVYKLVATETPSENVADMGGIESDVLYDKLMNRCNWDNLTDSSVYFDWHHRRMFAVMNIRAAFYRLADALIGEGDLERAKKVLDRSAEILPFSLWPVDYWLCEGTAQYFEIGETDAGMQRLQEQRYLLEQWLDYFEQFSEEQQAFIAEERTAKLYYYRQLLLLAQKVDPEVSREMDAKFSAYLDRISAEN</sequence>
<dbReference type="InterPro" id="IPR021280">
    <property type="entry name" value="TMEM260-like"/>
</dbReference>
<name>A0A419VXJ6_9BACT</name>
<keyword evidence="1" id="KW-0812">Transmembrane</keyword>
<evidence type="ECO:0000313" key="2">
    <source>
        <dbReference type="EMBL" id="RKD87926.1"/>
    </source>
</evidence>
<feature type="transmembrane region" description="Helical" evidence="1">
    <location>
        <begin position="168"/>
        <end position="197"/>
    </location>
</feature>
<dbReference type="Proteomes" id="UP000283387">
    <property type="component" value="Unassembled WGS sequence"/>
</dbReference>
<evidence type="ECO:0000256" key="1">
    <source>
        <dbReference type="SAM" id="Phobius"/>
    </source>
</evidence>
<protein>
    <submittedName>
        <fullName evidence="2">Uncharacterized protein DUF2723</fullName>
    </submittedName>
</protein>
<feature type="transmembrane region" description="Helical" evidence="1">
    <location>
        <begin position="52"/>
        <end position="69"/>
    </location>
</feature>